<evidence type="ECO:0000313" key="2">
    <source>
        <dbReference type="EMBL" id="PIU41470.1"/>
    </source>
</evidence>
<evidence type="ECO:0000313" key="3">
    <source>
        <dbReference type="Proteomes" id="UP000230052"/>
    </source>
</evidence>
<keyword evidence="1" id="KW-0472">Membrane</keyword>
<dbReference type="Proteomes" id="UP000230052">
    <property type="component" value="Unassembled WGS sequence"/>
</dbReference>
<dbReference type="AlphaFoldDB" id="A0A2J0KYJ6"/>
<feature type="transmembrane region" description="Helical" evidence="1">
    <location>
        <begin position="48"/>
        <end position="65"/>
    </location>
</feature>
<gene>
    <name evidence="2" type="ORF">COS99_05260</name>
</gene>
<dbReference type="EMBL" id="PEWV01000054">
    <property type="protein sequence ID" value="PIU41470.1"/>
    <property type="molecule type" value="Genomic_DNA"/>
</dbReference>
<evidence type="ECO:0000256" key="1">
    <source>
        <dbReference type="SAM" id="Phobius"/>
    </source>
</evidence>
<accession>A0A2J0KYJ6</accession>
<name>A0A2J0KYJ6_9BACT</name>
<comment type="caution">
    <text evidence="2">The sequence shown here is derived from an EMBL/GenBank/DDBJ whole genome shotgun (WGS) entry which is preliminary data.</text>
</comment>
<keyword evidence="1" id="KW-1133">Transmembrane helix</keyword>
<sequence length="74" mass="8843">MITQIKIMITVMEKSDYSDKELISVIKAHDYSDKSQKLQLSMQPSIKAFSYVIIAYFCIFVKKYFHKYQYLYTP</sequence>
<protein>
    <submittedName>
        <fullName evidence="2">Uncharacterized protein</fullName>
    </submittedName>
</protein>
<proteinExistence type="predicted"/>
<reference evidence="2 3" key="1">
    <citation type="submission" date="2017-09" db="EMBL/GenBank/DDBJ databases">
        <title>Depth-based differentiation of microbial function through sediment-hosted aquifers and enrichment of novel symbionts in the deep terrestrial subsurface.</title>
        <authorList>
            <person name="Probst A.J."/>
            <person name="Ladd B."/>
            <person name="Jarett J.K."/>
            <person name="Geller-Mcgrath D.E."/>
            <person name="Sieber C.M."/>
            <person name="Emerson J.B."/>
            <person name="Anantharaman K."/>
            <person name="Thomas B.C."/>
            <person name="Malmstrom R."/>
            <person name="Stieglmeier M."/>
            <person name="Klingl A."/>
            <person name="Woyke T."/>
            <person name="Ryan C.M."/>
            <person name="Banfield J.F."/>
        </authorList>
    </citation>
    <scope>NUCLEOTIDE SEQUENCE [LARGE SCALE GENOMIC DNA]</scope>
    <source>
        <strain evidence="2">CG07_land_8_20_14_0_80_42_15</strain>
    </source>
</reference>
<keyword evidence="1" id="KW-0812">Transmembrane</keyword>
<organism evidence="2 3">
    <name type="scientific">Candidatus Aquitaenariimonas noxiae</name>
    <dbReference type="NCBI Taxonomy" id="1974741"/>
    <lineage>
        <taxon>Bacteria</taxon>
        <taxon>Pseudomonadati</taxon>
        <taxon>Candidatus Omnitrophota</taxon>
        <taxon>Candidatus Aquitaenariimonas</taxon>
    </lineage>
</organism>